<reference evidence="5" key="1">
    <citation type="submission" date="2014-06" db="EMBL/GenBank/DDBJ databases">
        <authorList>
            <person name="Urmite Genomes Urmite Genomes"/>
        </authorList>
    </citation>
    <scope>NUCLEOTIDE SEQUENCE</scope>
</reference>
<dbReference type="GO" id="GO:0009898">
    <property type="term" value="C:cytoplasmic side of plasma membrane"/>
    <property type="evidence" value="ECO:0007669"/>
    <property type="project" value="InterPro"/>
</dbReference>
<dbReference type="AlphaFoldDB" id="A0A078LJZ1"/>
<evidence type="ECO:0000256" key="3">
    <source>
        <dbReference type="ARBA" id="ARBA00023136"/>
    </source>
</evidence>
<dbReference type="Pfam" id="PF07348">
    <property type="entry name" value="Syd"/>
    <property type="match status" value="1"/>
</dbReference>
<keyword evidence="3 4" id="KW-0472">Membrane</keyword>
<organism evidence="5">
    <name type="scientific">Citrobacter koseri</name>
    <name type="common">Citrobacter diversus</name>
    <dbReference type="NCBI Taxonomy" id="545"/>
    <lineage>
        <taxon>Bacteria</taxon>
        <taxon>Pseudomonadati</taxon>
        <taxon>Pseudomonadota</taxon>
        <taxon>Gammaproteobacteria</taxon>
        <taxon>Enterobacterales</taxon>
        <taxon>Enterobacteriaceae</taxon>
        <taxon>Citrobacter</taxon>
    </lineage>
</organism>
<dbReference type="PATRIC" id="fig|545.12.peg.3862"/>
<dbReference type="CDD" id="cd16323">
    <property type="entry name" value="Syd"/>
    <property type="match status" value="1"/>
</dbReference>
<proteinExistence type="inferred from homology"/>
<dbReference type="Gene3D" id="3.40.1580.20">
    <property type="entry name" value="Syd protein"/>
    <property type="match status" value="1"/>
</dbReference>
<name>A0A078LJZ1_CITKO</name>
<dbReference type="InterPro" id="IPR009948">
    <property type="entry name" value="Syd"/>
</dbReference>
<dbReference type="EMBL" id="LK931336">
    <property type="protein sequence ID" value="CDZ85637.1"/>
    <property type="molecule type" value="Genomic_DNA"/>
</dbReference>
<comment type="function">
    <text evidence="4">Interacts with the SecY protein in vivo. May bind preferentially to an uncomplexed state of SecY, thus functioning either as a chelating agent for excess SecY in the cell or as a regulatory factor that negatively controls the translocase function.</text>
</comment>
<gene>
    <name evidence="4" type="primary">syd</name>
    <name evidence="5" type="ORF">BN1086_03854</name>
</gene>
<dbReference type="HAMAP" id="MF_01104">
    <property type="entry name" value="Syd"/>
    <property type="match status" value="1"/>
</dbReference>
<comment type="subcellular location">
    <subcellularLocation>
        <location evidence="4">Cell inner membrane</location>
        <topology evidence="4">Peripheral membrane protein</topology>
        <orientation evidence="4">Cytoplasmic side</orientation>
    </subcellularLocation>
    <text evidence="4">Loosely associated with the cytoplasmic side of the inner membrane, probably via SecY.</text>
</comment>
<evidence type="ECO:0000256" key="4">
    <source>
        <dbReference type="HAMAP-Rule" id="MF_01104"/>
    </source>
</evidence>
<accession>A0A078LJZ1</accession>
<evidence type="ECO:0000256" key="1">
    <source>
        <dbReference type="ARBA" id="ARBA00022475"/>
    </source>
</evidence>
<sequence length="181" mass="20442">MDELTSQALTAFTTRYCDAWHEKHNSWPLSEELYGVPSPCIISSTSDAVYWQPQPFEGEANVNAVERAFDIVIQPAIHAFYTTQFTGDMYAQFADEKLTLLQTWSADDFRRVQENLIGHLVTQKRLKLPPTLFIATLENELEVISVCNLSGEVCKETLGTRNRTVLAASLAEFLTQLKPLL</sequence>
<dbReference type="NCBIfam" id="NF003439">
    <property type="entry name" value="PRK04968.1"/>
    <property type="match status" value="1"/>
</dbReference>
<keyword evidence="2 4" id="KW-0997">Cell inner membrane</keyword>
<comment type="similarity">
    <text evidence="4">Belongs to the Syd family.</text>
</comment>
<evidence type="ECO:0000313" key="5">
    <source>
        <dbReference type="EMBL" id="CDZ85637.1"/>
    </source>
</evidence>
<dbReference type="InterPro" id="IPR038228">
    <property type="entry name" value="Syd_sf"/>
</dbReference>
<evidence type="ECO:0000256" key="2">
    <source>
        <dbReference type="ARBA" id="ARBA00022519"/>
    </source>
</evidence>
<keyword evidence="1 4" id="KW-1003">Cell membrane</keyword>
<protein>
    <recommendedName>
        <fullName evidence="4">Protein Syd</fullName>
    </recommendedName>
</protein>